<evidence type="ECO:0000259" key="4">
    <source>
        <dbReference type="PROSITE" id="PS01124"/>
    </source>
</evidence>
<keyword evidence="3" id="KW-0804">Transcription</keyword>
<comment type="caution">
    <text evidence="5">The sequence shown here is derived from an EMBL/GenBank/DDBJ whole genome shotgun (WGS) entry which is preliminary data.</text>
</comment>
<dbReference type="Gene3D" id="1.10.10.60">
    <property type="entry name" value="Homeodomain-like"/>
    <property type="match status" value="2"/>
</dbReference>
<dbReference type="RefSeq" id="WP_315948993.1">
    <property type="nucleotide sequence ID" value="NZ_JAWCUD010000001.1"/>
</dbReference>
<reference evidence="5 6" key="1">
    <citation type="submission" date="2023-10" db="EMBL/GenBank/DDBJ databases">
        <title>Paenibacillus strain PFR10 Genome sequencing and assembly.</title>
        <authorList>
            <person name="Kim I."/>
        </authorList>
    </citation>
    <scope>NUCLEOTIDE SEQUENCE [LARGE SCALE GENOMIC DNA]</scope>
    <source>
        <strain evidence="5 6">PFR10</strain>
    </source>
</reference>
<dbReference type="InterPro" id="IPR009057">
    <property type="entry name" value="Homeodomain-like_sf"/>
</dbReference>
<keyword evidence="6" id="KW-1185">Reference proteome</keyword>
<dbReference type="Proteomes" id="UP001260980">
    <property type="component" value="Unassembled WGS sequence"/>
</dbReference>
<evidence type="ECO:0000256" key="2">
    <source>
        <dbReference type="ARBA" id="ARBA00023125"/>
    </source>
</evidence>
<dbReference type="InterPro" id="IPR037923">
    <property type="entry name" value="HTH-like"/>
</dbReference>
<dbReference type="InterPro" id="IPR018060">
    <property type="entry name" value="HTH_AraC"/>
</dbReference>
<proteinExistence type="predicted"/>
<dbReference type="PANTHER" id="PTHR43280">
    <property type="entry name" value="ARAC-FAMILY TRANSCRIPTIONAL REGULATOR"/>
    <property type="match status" value="1"/>
</dbReference>
<dbReference type="SUPFAM" id="SSF51215">
    <property type="entry name" value="Regulatory protein AraC"/>
    <property type="match status" value="1"/>
</dbReference>
<dbReference type="Gene3D" id="2.60.120.10">
    <property type="entry name" value="Jelly Rolls"/>
    <property type="match status" value="1"/>
</dbReference>
<dbReference type="PROSITE" id="PS01124">
    <property type="entry name" value="HTH_ARAC_FAMILY_2"/>
    <property type="match status" value="1"/>
</dbReference>
<dbReference type="SMART" id="SM00342">
    <property type="entry name" value="HTH_ARAC"/>
    <property type="match status" value="1"/>
</dbReference>
<dbReference type="InterPro" id="IPR014710">
    <property type="entry name" value="RmlC-like_jellyroll"/>
</dbReference>
<dbReference type="EMBL" id="JAWCUD010000001">
    <property type="protein sequence ID" value="MDU0199707.1"/>
    <property type="molecule type" value="Genomic_DNA"/>
</dbReference>
<dbReference type="InterPro" id="IPR018062">
    <property type="entry name" value="HTH_AraC-typ_CS"/>
</dbReference>
<organism evidence="5 6">
    <name type="scientific">Paenibacillus violae</name>
    <dbReference type="NCBI Taxonomy" id="3077234"/>
    <lineage>
        <taxon>Bacteria</taxon>
        <taxon>Bacillati</taxon>
        <taxon>Bacillota</taxon>
        <taxon>Bacilli</taxon>
        <taxon>Bacillales</taxon>
        <taxon>Paenibacillaceae</taxon>
        <taxon>Paenibacillus</taxon>
    </lineage>
</organism>
<sequence>MRRKDQPERLTSEKFIHPSKSFHIYTQHVDRLCELHWHEFYELCFVCAGHGRNVVNGVSYDLRPGSLFLLTPADFHEIGPLEGETLHLYNLVFSDDLFSGELKTLFFQEAGDFRNADMRESFEKIEDEFRLIWEESQHQRMGHTHIVKGSLERILLYVARATSAAKRQEEKIAHQKHPDVQRALLHIHHHFREGISLEEAAKQAGLAPNYFSHVFRKTTGIPFQTYLQDLRLKFAKSLIISSDYPITEICYASGFQTITHFERVFKQRFGQTPRMVQKLRSSEF</sequence>
<accession>A0ABU3R747</accession>
<dbReference type="Pfam" id="PF12833">
    <property type="entry name" value="HTH_18"/>
    <property type="match status" value="1"/>
</dbReference>
<protein>
    <submittedName>
        <fullName evidence="5">AraC family transcriptional regulator</fullName>
    </submittedName>
</protein>
<dbReference type="PANTHER" id="PTHR43280:SF2">
    <property type="entry name" value="HTH-TYPE TRANSCRIPTIONAL REGULATOR EXSA"/>
    <property type="match status" value="1"/>
</dbReference>
<keyword evidence="1" id="KW-0805">Transcription regulation</keyword>
<dbReference type="PROSITE" id="PS00041">
    <property type="entry name" value="HTH_ARAC_FAMILY_1"/>
    <property type="match status" value="1"/>
</dbReference>
<name>A0ABU3R747_9BACL</name>
<evidence type="ECO:0000313" key="5">
    <source>
        <dbReference type="EMBL" id="MDU0199707.1"/>
    </source>
</evidence>
<dbReference type="Pfam" id="PF02311">
    <property type="entry name" value="AraC_binding"/>
    <property type="match status" value="1"/>
</dbReference>
<evidence type="ECO:0000256" key="1">
    <source>
        <dbReference type="ARBA" id="ARBA00023015"/>
    </source>
</evidence>
<dbReference type="SUPFAM" id="SSF46689">
    <property type="entry name" value="Homeodomain-like"/>
    <property type="match status" value="2"/>
</dbReference>
<gene>
    <name evidence="5" type="ORF">RQP52_01330</name>
</gene>
<dbReference type="InterPro" id="IPR003313">
    <property type="entry name" value="AraC-bd"/>
</dbReference>
<evidence type="ECO:0000313" key="6">
    <source>
        <dbReference type="Proteomes" id="UP001260980"/>
    </source>
</evidence>
<keyword evidence="2" id="KW-0238">DNA-binding</keyword>
<feature type="domain" description="HTH araC/xylS-type" evidence="4">
    <location>
        <begin position="181"/>
        <end position="279"/>
    </location>
</feature>
<evidence type="ECO:0000256" key="3">
    <source>
        <dbReference type="ARBA" id="ARBA00023163"/>
    </source>
</evidence>